<feature type="coiled-coil region" evidence="13">
    <location>
        <begin position="441"/>
        <end position="472"/>
    </location>
</feature>
<dbReference type="Pfam" id="PF00512">
    <property type="entry name" value="HisKA"/>
    <property type="match status" value="1"/>
</dbReference>
<dbReference type="SUPFAM" id="SSF47384">
    <property type="entry name" value="Homodimeric domain of signal transducing histidine kinase"/>
    <property type="match status" value="1"/>
</dbReference>
<evidence type="ECO:0000256" key="11">
    <source>
        <dbReference type="ARBA" id="ARBA00022989"/>
    </source>
</evidence>
<dbReference type="GO" id="GO:0005524">
    <property type="term" value="F:ATP binding"/>
    <property type="evidence" value="ECO:0007669"/>
    <property type="project" value="UniProtKB-KW"/>
</dbReference>
<evidence type="ECO:0000313" key="17">
    <source>
        <dbReference type="Proteomes" id="UP001449225"/>
    </source>
</evidence>
<keyword evidence="17" id="KW-1185">Reference proteome</keyword>
<dbReference type="EC" id="2.7.13.3" evidence="3"/>
<dbReference type="SUPFAM" id="SSF55785">
    <property type="entry name" value="PYP-like sensor domain (PAS domain)"/>
    <property type="match status" value="1"/>
</dbReference>
<accession>A0ABU9TTG5</accession>
<keyword evidence="5" id="KW-0597">Phosphoprotein</keyword>
<keyword evidence="14" id="KW-0472">Membrane</keyword>
<comment type="caution">
    <text evidence="16">The sequence shown here is derived from an EMBL/GenBank/DDBJ whole genome shotgun (WGS) entry which is preliminary data.</text>
</comment>
<evidence type="ECO:0000259" key="15">
    <source>
        <dbReference type="PROSITE" id="PS50109"/>
    </source>
</evidence>
<protein>
    <recommendedName>
        <fullName evidence="3">histidine kinase</fullName>
        <ecNumber evidence="3">2.7.13.3</ecNumber>
    </recommendedName>
</protein>
<dbReference type="CDD" id="cd00082">
    <property type="entry name" value="HisKA"/>
    <property type="match status" value="1"/>
</dbReference>
<gene>
    <name evidence="16" type="ORF">WNY58_11480</name>
</gene>
<keyword evidence="6" id="KW-0808">Transferase</keyword>
<evidence type="ECO:0000256" key="8">
    <source>
        <dbReference type="ARBA" id="ARBA00022741"/>
    </source>
</evidence>
<evidence type="ECO:0000256" key="2">
    <source>
        <dbReference type="ARBA" id="ARBA00004651"/>
    </source>
</evidence>
<evidence type="ECO:0000313" key="16">
    <source>
        <dbReference type="EMBL" id="MEM5537013.1"/>
    </source>
</evidence>
<evidence type="ECO:0000256" key="10">
    <source>
        <dbReference type="ARBA" id="ARBA00022840"/>
    </source>
</evidence>
<keyword evidence="9" id="KW-0418">Kinase</keyword>
<keyword evidence="12" id="KW-0902">Two-component regulatory system</keyword>
<dbReference type="PROSITE" id="PS50109">
    <property type="entry name" value="HIS_KIN"/>
    <property type="match status" value="1"/>
</dbReference>
<dbReference type="InterPro" id="IPR003661">
    <property type="entry name" value="HisK_dim/P_dom"/>
</dbReference>
<evidence type="ECO:0000256" key="9">
    <source>
        <dbReference type="ARBA" id="ARBA00022777"/>
    </source>
</evidence>
<dbReference type="Gene3D" id="1.10.287.130">
    <property type="match status" value="1"/>
</dbReference>
<keyword evidence="4" id="KW-1003">Cell membrane</keyword>
<feature type="transmembrane region" description="Helical" evidence="14">
    <location>
        <begin position="274"/>
        <end position="292"/>
    </location>
</feature>
<dbReference type="SMART" id="SM00387">
    <property type="entry name" value="HATPase_c"/>
    <property type="match status" value="1"/>
</dbReference>
<evidence type="ECO:0000256" key="12">
    <source>
        <dbReference type="ARBA" id="ARBA00023012"/>
    </source>
</evidence>
<evidence type="ECO:0000256" key="14">
    <source>
        <dbReference type="SAM" id="Phobius"/>
    </source>
</evidence>
<dbReference type="InterPro" id="IPR035965">
    <property type="entry name" value="PAS-like_dom_sf"/>
</dbReference>
<keyword evidence="13" id="KW-0175">Coiled coil</keyword>
<dbReference type="InterPro" id="IPR005467">
    <property type="entry name" value="His_kinase_dom"/>
</dbReference>
<feature type="domain" description="Histidine kinase" evidence="15">
    <location>
        <begin position="488"/>
        <end position="698"/>
    </location>
</feature>
<evidence type="ECO:0000256" key="5">
    <source>
        <dbReference type="ARBA" id="ARBA00022553"/>
    </source>
</evidence>
<evidence type="ECO:0000256" key="4">
    <source>
        <dbReference type="ARBA" id="ARBA00022475"/>
    </source>
</evidence>
<keyword evidence="7 14" id="KW-0812">Transmembrane</keyword>
<dbReference type="SMART" id="SM00388">
    <property type="entry name" value="HisKA"/>
    <property type="match status" value="1"/>
</dbReference>
<name>A0ABU9TTG5_9GAMM</name>
<dbReference type="InterPro" id="IPR003594">
    <property type="entry name" value="HATPase_dom"/>
</dbReference>
<dbReference type="EMBL" id="JBBMRA010000010">
    <property type="protein sequence ID" value="MEM5537013.1"/>
    <property type="molecule type" value="Genomic_DNA"/>
</dbReference>
<dbReference type="Gene3D" id="3.30.450.20">
    <property type="entry name" value="PAS domain"/>
    <property type="match status" value="2"/>
</dbReference>
<dbReference type="Proteomes" id="UP001449225">
    <property type="component" value="Unassembled WGS sequence"/>
</dbReference>
<keyword evidence="11 14" id="KW-1133">Transmembrane helix</keyword>
<dbReference type="InterPro" id="IPR017055">
    <property type="entry name" value="Sig_transdc_His_kinase_DctB"/>
</dbReference>
<dbReference type="SUPFAM" id="SSF55874">
    <property type="entry name" value="ATPase domain of HSP90 chaperone/DNA topoisomerase II/histidine kinase"/>
    <property type="match status" value="1"/>
</dbReference>
<reference evidence="16 17" key="1">
    <citation type="submission" date="2024-03" db="EMBL/GenBank/DDBJ databases">
        <title>Community enrichment and isolation of bacterial strains for fucoidan degradation.</title>
        <authorList>
            <person name="Sichert A."/>
        </authorList>
    </citation>
    <scope>NUCLEOTIDE SEQUENCE [LARGE SCALE GENOMIC DNA]</scope>
    <source>
        <strain evidence="16 17">AS76</strain>
    </source>
</reference>
<comment type="catalytic activity">
    <reaction evidence="1">
        <text>ATP + protein L-histidine = ADP + protein N-phospho-L-histidine.</text>
        <dbReference type="EC" id="2.7.13.3"/>
    </reaction>
</comment>
<dbReference type="PRINTS" id="PR00344">
    <property type="entry name" value="BCTRLSENSOR"/>
</dbReference>
<dbReference type="InterPro" id="IPR029151">
    <property type="entry name" value="Sensor-like_sf"/>
</dbReference>
<dbReference type="InterPro" id="IPR036890">
    <property type="entry name" value="HATPase_C_sf"/>
</dbReference>
<dbReference type="PIRSF" id="PIRSF036431">
    <property type="entry name" value="STHK_DctB"/>
    <property type="match status" value="1"/>
</dbReference>
<evidence type="ECO:0000256" key="3">
    <source>
        <dbReference type="ARBA" id="ARBA00012438"/>
    </source>
</evidence>
<organism evidence="16 17">
    <name type="scientific">Neptuniibacter pectenicola</name>
    <dbReference type="NCBI Taxonomy" id="1806669"/>
    <lineage>
        <taxon>Bacteria</taxon>
        <taxon>Pseudomonadati</taxon>
        <taxon>Pseudomonadota</taxon>
        <taxon>Gammaproteobacteria</taxon>
        <taxon>Oceanospirillales</taxon>
        <taxon>Oceanospirillaceae</taxon>
        <taxon>Neptuniibacter</taxon>
    </lineage>
</organism>
<dbReference type="InterPro" id="IPR036097">
    <property type="entry name" value="HisK_dim/P_sf"/>
</dbReference>
<evidence type="ECO:0000256" key="7">
    <source>
        <dbReference type="ARBA" id="ARBA00022692"/>
    </source>
</evidence>
<evidence type="ECO:0000256" key="1">
    <source>
        <dbReference type="ARBA" id="ARBA00000085"/>
    </source>
</evidence>
<dbReference type="PANTHER" id="PTHR43065">
    <property type="entry name" value="SENSOR HISTIDINE KINASE"/>
    <property type="match status" value="1"/>
</dbReference>
<dbReference type="InterPro" id="IPR004358">
    <property type="entry name" value="Sig_transdc_His_kin-like_C"/>
</dbReference>
<evidence type="ECO:0000256" key="13">
    <source>
        <dbReference type="SAM" id="Coils"/>
    </source>
</evidence>
<keyword evidence="10 16" id="KW-0067">ATP-binding</keyword>
<comment type="subcellular location">
    <subcellularLocation>
        <location evidence="2">Cell membrane</location>
        <topology evidence="2">Multi-pass membrane protein</topology>
    </subcellularLocation>
</comment>
<proteinExistence type="predicted"/>
<evidence type="ECO:0000256" key="6">
    <source>
        <dbReference type="ARBA" id="ARBA00022679"/>
    </source>
</evidence>
<dbReference type="Pfam" id="PF02518">
    <property type="entry name" value="HATPase_c"/>
    <property type="match status" value="1"/>
</dbReference>
<dbReference type="Gene3D" id="3.30.565.10">
    <property type="entry name" value="Histidine kinase-like ATPase, C-terminal domain"/>
    <property type="match status" value="1"/>
</dbReference>
<dbReference type="PANTHER" id="PTHR43065:SF46">
    <property type="entry name" value="C4-DICARBOXYLATE TRANSPORT SENSOR PROTEIN DCTB"/>
    <property type="match status" value="1"/>
</dbReference>
<keyword evidence="8" id="KW-0547">Nucleotide-binding</keyword>
<sequence length="701" mass="78812">MSTLLMMHRLLMALVFLVFTLLFTWQVVNITRDLTLQRLHQQGSDELLKVITELRSALGQYRYLPFLISQNVSVKELLAFSKSEKSAEVSLYLEQTNLVAGSSSLFLLNTEGRALAYSHWRDEDDFFQRSHNDQAYFQQAQSGHRGRQFSLNVATKRPAYFLSSPIYDGTRFIGAAVVRIELQNLVKKLRSVETVLIADNNGTLFFSTGSFQRFENLQAQARVSSHDLSNGVTTALWEKDNHHWLARSVSLDDLAWEVTVLNDTDVVNKNVRNATLFSFGGCIAFGLLMLLFRERQLKLRSQNETRQALARNEAQQKAIINHAQVGLLLIDSQGLIRFANKMALQQFAVLMKLILNRPIAELVVAEGDPLVNRLLTNLDWDAFSPLIGYESVGVRGDGTEFPLMISVRKMLPEISPTLKELALEKDESRQFLVTVIDISRRKGLEMELKRANNSLETKVEERTKALSEAQNELIQAGKMAALGRMSTAVVHELNQPLTAIRNYVAICKQLLNKPEMLTENLTEIDLLTQHMAQITSQLKTYAYKKPEDKQPVSIQMVIEHSLLLFKKRIADEQVELTTRLPEKVLYVLGDNARLEQVMVNLINNGLDAMRAQSPRQLSIEVVCKEKVLITISDSGTGIAEELLDSLFDPFVTSKKIGDGLGLGLAIVKSIIRDLEGDIVVGQSQLGGASFTVILPLFSEEH</sequence>
<dbReference type="SUPFAM" id="SSF103190">
    <property type="entry name" value="Sensory domain-like"/>
    <property type="match status" value="1"/>
</dbReference>